<proteinExistence type="predicted"/>
<dbReference type="AlphaFoldDB" id="A0A814G4Q0"/>
<dbReference type="Proteomes" id="UP000663832">
    <property type="component" value="Unassembled WGS sequence"/>
</dbReference>
<protein>
    <submittedName>
        <fullName evidence="1">Uncharacterized protein</fullName>
    </submittedName>
</protein>
<evidence type="ECO:0000313" key="2">
    <source>
        <dbReference type="Proteomes" id="UP000663832"/>
    </source>
</evidence>
<sequence length="124" mass="14050">MFGLAKSLDFSDTSAVNNAIANVCNAISARPGPAAAIIDRMQTALNERQQKIQERLPQTFTYITNQQNKDKLKAGGDNCKNYFNGLRTPLMTDLQNNKEMLQFMQQVFEQRMNDFINEIQQQSG</sequence>
<keyword evidence="2" id="KW-1185">Reference proteome</keyword>
<dbReference type="OrthoDB" id="10000420at2759"/>
<reference evidence="1" key="1">
    <citation type="submission" date="2021-02" db="EMBL/GenBank/DDBJ databases">
        <authorList>
            <person name="Nowell W R."/>
        </authorList>
    </citation>
    <scope>NUCLEOTIDE SEQUENCE</scope>
</reference>
<comment type="caution">
    <text evidence="1">The sequence shown here is derived from an EMBL/GenBank/DDBJ whole genome shotgun (WGS) entry which is preliminary data.</text>
</comment>
<evidence type="ECO:0000313" key="1">
    <source>
        <dbReference type="EMBL" id="CAF0991671.1"/>
    </source>
</evidence>
<dbReference type="EMBL" id="CAJNOM010000076">
    <property type="protein sequence ID" value="CAF0991671.1"/>
    <property type="molecule type" value="Genomic_DNA"/>
</dbReference>
<name>A0A814G4Q0_9BILA</name>
<gene>
    <name evidence="1" type="ORF">QVE165_LOCUS14430</name>
</gene>
<accession>A0A814G4Q0</accession>
<organism evidence="1 2">
    <name type="scientific">Adineta steineri</name>
    <dbReference type="NCBI Taxonomy" id="433720"/>
    <lineage>
        <taxon>Eukaryota</taxon>
        <taxon>Metazoa</taxon>
        <taxon>Spiralia</taxon>
        <taxon>Gnathifera</taxon>
        <taxon>Rotifera</taxon>
        <taxon>Eurotatoria</taxon>
        <taxon>Bdelloidea</taxon>
        <taxon>Adinetida</taxon>
        <taxon>Adinetidae</taxon>
        <taxon>Adineta</taxon>
    </lineage>
</organism>